<name>A0A433QUH9_9FUNG</name>
<dbReference type="Proteomes" id="UP000274822">
    <property type="component" value="Unassembled WGS sequence"/>
</dbReference>
<organism evidence="1 2">
    <name type="scientific">Jimgerdemannia flammicorona</name>
    <dbReference type="NCBI Taxonomy" id="994334"/>
    <lineage>
        <taxon>Eukaryota</taxon>
        <taxon>Fungi</taxon>
        <taxon>Fungi incertae sedis</taxon>
        <taxon>Mucoromycota</taxon>
        <taxon>Mucoromycotina</taxon>
        <taxon>Endogonomycetes</taxon>
        <taxon>Endogonales</taxon>
        <taxon>Endogonaceae</taxon>
        <taxon>Jimgerdemannia</taxon>
    </lineage>
</organism>
<dbReference type="AlphaFoldDB" id="A0A433QUH9"/>
<dbReference type="EMBL" id="RBNJ01001251">
    <property type="protein sequence ID" value="RUS33397.1"/>
    <property type="molecule type" value="Genomic_DNA"/>
</dbReference>
<proteinExistence type="predicted"/>
<protein>
    <submittedName>
        <fullName evidence="1">Uncharacterized protein</fullName>
    </submittedName>
</protein>
<keyword evidence="2" id="KW-1185">Reference proteome</keyword>
<gene>
    <name evidence="1" type="ORF">BC938DRAFT_471888</name>
</gene>
<evidence type="ECO:0000313" key="1">
    <source>
        <dbReference type="EMBL" id="RUS33397.1"/>
    </source>
</evidence>
<comment type="caution">
    <text evidence="1">The sequence shown here is derived from an EMBL/GenBank/DDBJ whole genome shotgun (WGS) entry which is preliminary data.</text>
</comment>
<sequence>MTYDSCAELLSPPGRSHRSVESQGISFRQLSGTLTTAGMIRRVAPQNCSVLRTANSSPMRKLAILRVSKSSSMMVGETGWRAFRWQIPPYSGTFDVIVWRSRTYGSGAVDGEDETSWS</sequence>
<reference evidence="1 2" key="1">
    <citation type="journal article" date="2018" name="New Phytol.">
        <title>Phylogenomics of Endogonaceae and evolution of mycorrhizas within Mucoromycota.</title>
        <authorList>
            <person name="Chang Y."/>
            <person name="Desiro A."/>
            <person name="Na H."/>
            <person name="Sandor L."/>
            <person name="Lipzen A."/>
            <person name="Clum A."/>
            <person name="Barry K."/>
            <person name="Grigoriev I.V."/>
            <person name="Martin F.M."/>
            <person name="Stajich J.E."/>
            <person name="Smith M.E."/>
            <person name="Bonito G."/>
            <person name="Spatafora J.W."/>
        </authorList>
    </citation>
    <scope>NUCLEOTIDE SEQUENCE [LARGE SCALE GENOMIC DNA]</scope>
    <source>
        <strain evidence="1 2">AD002</strain>
    </source>
</reference>
<evidence type="ECO:0000313" key="2">
    <source>
        <dbReference type="Proteomes" id="UP000274822"/>
    </source>
</evidence>
<accession>A0A433QUH9</accession>